<evidence type="ECO:0000313" key="6">
    <source>
        <dbReference type="Ensembl" id="ENSEBUP00000026619.1"/>
    </source>
</evidence>
<dbReference type="PRINTS" id="PR00449">
    <property type="entry name" value="RASTRNSFRMNG"/>
</dbReference>
<dbReference type="InterPro" id="IPR005225">
    <property type="entry name" value="Small_GTP-bd"/>
</dbReference>
<name>A0A8C4R835_EPTBU</name>
<dbReference type="Ensembl" id="ENSEBUT00000027195.1">
    <property type="protein sequence ID" value="ENSEBUP00000026619.1"/>
    <property type="gene ID" value="ENSEBUG00000016398.1"/>
</dbReference>
<dbReference type="Gene3D" id="3.40.50.300">
    <property type="entry name" value="P-loop containing nucleotide triphosphate hydrolases"/>
    <property type="match status" value="1"/>
</dbReference>
<proteinExistence type="inferred from homology"/>
<dbReference type="SMART" id="SM00175">
    <property type="entry name" value="RAB"/>
    <property type="match status" value="1"/>
</dbReference>
<evidence type="ECO:0000256" key="2">
    <source>
        <dbReference type="ARBA" id="ARBA00011984"/>
    </source>
</evidence>
<dbReference type="GO" id="GO:0003925">
    <property type="term" value="F:G protein activity"/>
    <property type="evidence" value="ECO:0007669"/>
    <property type="project" value="UniProtKB-EC"/>
</dbReference>
<accession>A0A8C4R835</accession>
<dbReference type="PROSITE" id="PS51421">
    <property type="entry name" value="RAS"/>
    <property type="match status" value="1"/>
</dbReference>
<dbReference type="AlphaFoldDB" id="A0A8C4R835"/>
<dbReference type="SMART" id="SM00173">
    <property type="entry name" value="RAS"/>
    <property type="match status" value="1"/>
</dbReference>
<comment type="catalytic activity">
    <reaction evidence="5">
        <text>GTP + H2O = GDP + phosphate + H(+)</text>
        <dbReference type="Rhea" id="RHEA:19669"/>
        <dbReference type="ChEBI" id="CHEBI:15377"/>
        <dbReference type="ChEBI" id="CHEBI:15378"/>
        <dbReference type="ChEBI" id="CHEBI:37565"/>
        <dbReference type="ChEBI" id="CHEBI:43474"/>
        <dbReference type="ChEBI" id="CHEBI:58189"/>
        <dbReference type="EC" id="3.6.5.2"/>
    </reaction>
</comment>
<evidence type="ECO:0000256" key="1">
    <source>
        <dbReference type="ARBA" id="ARBA00008344"/>
    </source>
</evidence>
<dbReference type="PANTHER" id="PTHR45704">
    <property type="entry name" value="RAS-LIKE FAMILY MEMBER 11"/>
    <property type="match status" value="1"/>
</dbReference>
<protein>
    <recommendedName>
        <fullName evidence="2">small monomeric GTPase</fullName>
        <ecNumber evidence="2">3.6.5.2</ecNumber>
    </recommendedName>
</protein>
<dbReference type="NCBIfam" id="TIGR00231">
    <property type="entry name" value="small_GTP"/>
    <property type="match status" value="1"/>
</dbReference>
<dbReference type="GeneTree" id="ENSGT00940000161146"/>
<dbReference type="InterPro" id="IPR051065">
    <property type="entry name" value="Ras-related_GTPase"/>
</dbReference>
<sequence length="199" mass="22567">MSSVKVVVLGSDSVGKSALVVRYLTGRFIGEYASNADLLYKKQIKVDGRHLNLEVFDPCSQLCHNRMELAEQVRWADAFVVVYEISDRVTFLEAKSLICNFKKSCKSITSQPIFLVGNKQDLCHAREVSEEDARFFAVETGTLFCELSVAEHPEDVVIMFVQLFRTVQVVAKARDRRRHSGSKSMTRLINVFGKRRQSV</sequence>
<reference evidence="6" key="1">
    <citation type="submission" date="2025-05" db="UniProtKB">
        <authorList>
            <consortium name="Ensembl"/>
        </authorList>
    </citation>
    <scope>IDENTIFICATION</scope>
</reference>
<evidence type="ECO:0000256" key="5">
    <source>
        <dbReference type="ARBA" id="ARBA00048098"/>
    </source>
</evidence>
<evidence type="ECO:0000256" key="4">
    <source>
        <dbReference type="ARBA" id="ARBA00022801"/>
    </source>
</evidence>
<dbReference type="InterPro" id="IPR027417">
    <property type="entry name" value="P-loop_NTPase"/>
</dbReference>
<evidence type="ECO:0000256" key="3">
    <source>
        <dbReference type="ARBA" id="ARBA00022741"/>
    </source>
</evidence>
<organism evidence="6 7">
    <name type="scientific">Eptatretus burgeri</name>
    <name type="common">Inshore hagfish</name>
    <dbReference type="NCBI Taxonomy" id="7764"/>
    <lineage>
        <taxon>Eukaryota</taxon>
        <taxon>Metazoa</taxon>
        <taxon>Chordata</taxon>
        <taxon>Craniata</taxon>
        <taxon>Vertebrata</taxon>
        <taxon>Cyclostomata</taxon>
        <taxon>Myxini</taxon>
        <taxon>Myxiniformes</taxon>
        <taxon>Myxinidae</taxon>
        <taxon>Eptatretinae</taxon>
        <taxon>Eptatretus</taxon>
    </lineage>
</organism>
<keyword evidence="7" id="KW-1185">Reference proteome</keyword>
<dbReference type="Ensembl" id="ENSEBUT00000027199.1">
    <property type="protein sequence ID" value="ENSEBUP00000026623.1"/>
    <property type="gene ID" value="ENSEBUG00000016398.1"/>
</dbReference>
<dbReference type="EC" id="3.6.5.2" evidence="2"/>
<dbReference type="PROSITE" id="PS51419">
    <property type="entry name" value="RAB"/>
    <property type="match status" value="1"/>
</dbReference>
<comment type="similarity">
    <text evidence="1">Belongs to the small GTPase superfamily. Ras family.</text>
</comment>
<evidence type="ECO:0000313" key="7">
    <source>
        <dbReference type="Proteomes" id="UP000694388"/>
    </source>
</evidence>
<dbReference type="Pfam" id="PF00071">
    <property type="entry name" value="Ras"/>
    <property type="match status" value="1"/>
</dbReference>
<keyword evidence="3" id="KW-0547">Nucleotide-binding</keyword>
<dbReference type="GO" id="GO:0005525">
    <property type="term" value="F:GTP binding"/>
    <property type="evidence" value="ECO:0007669"/>
    <property type="project" value="InterPro"/>
</dbReference>
<dbReference type="Proteomes" id="UP000694388">
    <property type="component" value="Unplaced"/>
</dbReference>
<keyword evidence="4" id="KW-0378">Hydrolase</keyword>
<dbReference type="OMA" id="LDYRCQF"/>
<dbReference type="SUPFAM" id="SSF52540">
    <property type="entry name" value="P-loop containing nucleoside triphosphate hydrolases"/>
    <property type="match status" value="1"/>
</dbReference>
<dbReference type="InterPro" id="IPR001806">
    <property type="entry name" value="Small_GTPase"/>
</dbReference>